<name>A0ABN6D101_9BURK</name>
<dbReference type="SUPFAM" id="SSF51182">
    <property type="entry name" value="RmlC-like cupins"/>
    <property type="match status" value="1"/>
</dbReference>
<dbReference type="PANTHER" id="PTHR46390:SF1">
    <property type="entry name" value="MANNOSE-1-PHOSPHATE GUANYLYLTRANSFERASE"/>
    <property type="match status" value="1"/>
</dbReference>
<dbReference type="PANTHER" id="PTHR46390">
    <property type="entry name" value="MANNOSE-1-PHOSPHATE GUANYLYLTRANSFERASE"/>
    <property type="match status" value="1"/>
</dbReference>
<proteinExistence type="predicted"/>
<dbReference type="Proteomes" id="UP000824366">
    <property type="component" value="Chromosome"/>
</dbReference>
<evidence type="ECO:0000313" key="3">
    <source>
        <dbReference type="Proteomes" id="UP000824366"/>
    </source>
</evidence>
<dbReference type="InterPro" id="IPR011051">
    <property type="entry name" value="RmlC_Cupin_sf"/>
</dbReference>
<dbReference type="InterPro" id="IPR014710">
    <property type="entry name" value="RmlC-like_jellyroll"/>
</dbReference>
<evidence type="ECO:0000259" key="1">
    <source>
        <dbReference type="Pfam" id="PF01050"/>
    </source>
</evidence>
<dbReference type="Gene3D" id="2.60.120.10">
    <property type="entry name" value="Jelly Rolls"/>
    <property type="match status" value="1"/>
</dbReference>
<protein>
    <submittedName>
        <fullName evidence="2">Alginate biosynthesis protein AlgA</fullName>
    </submittedName>
</protein>
<dbReference type="CDD" id="cd02213">
    <property type="entry name" value="cupin_PMI_typeII_C"/>
    <property type="match status" value="1"/>
</dbReference>
<evidence type="ECO:0000313" key="2">
    <source>
        <dbReference type="EMBL" id="BCO25694.1"/>
    </source>
</evidence>
<dbReference type="InterPro" id="IPR051161">
    <property type="entry name" value="Mannose-6P_isomerase_type2"/>
</dbReference>
<dbReference type="Pfam" id="PF01050">
    <property type="entry name" value="MannoseP_isomer"/>
    <property type="match status" value="1"/>
</dbReference>
<reference evidence="2 3" key="1">
    <citation type="journal article" date="2021" name="Microbiol. Spectr.">
        <title>A Single Bacterium Capable of Oxidation and Reduction of Iron at Circumneutral pH.</title>
        <authorList>
            <person name="Kato S."/>
            <person name="Ohkuma M."/>
        </authorList>
    </citation>
    <scope>NUCLEOTIDE SEQUENCE [LARGE SCALE GENOMIC DNA]</scope>
    <source>
        <strain evidence="2 3">MIZ03</strain>
    </source>
</reference>
<gene>
    <name evidence="2" type="ORF">MIZ03_0573</name>
</gene>
<dbReference type="EMBL" id="AP024238">
    <property type="protein sequence ID" value="BCO25694.1"/>
    <property type="molecule type" value="Genomic_DNA"/>
</dbReference>
<dbReference type="RefSeq" id="WP_223907809.1">
    <property type="nucleotide sequence ID" value="NZ_AP024238.1"/>
</dbReference>
<keyword evidence="3" id="KW-1185">Reference proteome</keyword>
<sequence>MHTAPQTLTRIERTVRPWGWFETVSEAPGHKIKRIAVLPGQRISLQKHAQRAEHWVVVQGTARVTLDDHTVDLNMGEHCDIALGQVHRLTNVTQQLVEIIEVQFGAYLGEDDIERLGDDYGRS</sequence>
<organism evidence="2 3">
    <name type="scientific">Rhodoferax lithotrophicus</name>
    <dbReference type="NCBI Taxonomy" id="2798804"/>
    <lineage>
        <taxon>Bacteria</taxon>
        <taxon>Pseudomonadati</taxon>
        <taxon>Pseudomonadota</taxon>
        <taxon>Betaproteobacteria</taxon>
        <taxon>Burkholderiales</taxon>
        <taxon>Comamonadaceae</taxon>
        <taxon>Rhodoferax</taxon>
    </lineage>
</organism>
<dbReference type="InterPro" id="IPR001538">
    <property type="entry name" value="Man6P_isomerase-2_C"/>
</dbReference>
<accession>A0ABN6D101</accession>
<feature type="domain" description="Mannose-6-phosphate isomerase type II C-terminal" evidence="1">
    <location>
        <begin position="12"/>
        <end position="118"/>
    </location>
</feature>